<feature type="transmembrane region" description="Helical" evidence="1">
    <location>
        <begin position="214"/>
        <end position="233"/>
    </location>
</feature>
<accession>A0AB39KXP2</accession>
<feature type="transmembrane region" description="Helical" evidence="1">
    <location>
        <begin position="257"/>
        <end position="280"/>
    </location>
</feature>
<feature type="domain" description="DUF1206" evidence="2">
    <location>
        <begin position="117"/>
        <end position="188"/>
    </location>
</feature>
<evidence type="ECO:0000313" key="3">
    <source>
        <dbReference type="EMBL" id="XDO98415.1"/>
    </source>
</evidence>
<feature type="transmembrane region" description="Helical" evidence="1">
    <location>
        <begin position="167"/>
        <end position="185"/>
    </location>
</feature>
<keyword evidence="1" id="KW-0472">Membrane</keyword>
<feature type="domain" description="DUF1206" evidence="2">
    <location>
        <begin position="212"/>
        <end position="281"/>
    </location>
</feature>
<feature type="transmembrane region" description="Helical" evidence="1">
    <location>
        <begin position="74"/>
        <end position="94"/>
    </location>
</feature>
<feature type="transmembrane region" description="Helical" evidence="1">
    <location>
        <begin position="36"/>
        <end position="54"/>
    </location>
</feature>
<evidence type="ECO:0000256" key="1">
    <source>
        <dbReference type="SAM" id="Phobius"/>
    </source>
</evidence>
<feature type="transmembrane region" description="Helical" evidence="1">
    <location>
        <begin position="114"/>
        <end position="134"/>
    </location>
</feature>
<keyword evidence="1" id="KW-1133">Transmembrane helix</keyword>
<keyword evidence="1" id="KW-0812">Transmembrane</keyword>
<dbReference type="RefSeq" id="WP_369062290.1">
    <property type="nucleotide sequence ID" value="NZ_CP158375.1"/>
</dbReference>
<name>A0AB39KXP2_9CAUL</name>
<dbReference type="InterPro" id="IPR009597">
    <property type="entry name" value="DUF1206"/>
</dbReference>
<dbReference type="Pfam" id="PF06724">
    <property type="entry name" value="DUF1206"/>
    <property type="match status" value="3"/>
</dbReference>
<organism evidence="3">
    <name type="scientific">Caulobacter sp. 73W</name>
    <dbReference type="NCBI Taxonomy" id="3161137"/>
    <lineage>
        <taxon>Bacteria</taxon>
        <taxon>Pseudomonadati</taxon>
        <taxon>Pseudomonadota</taxon>
        <taxon>Alphaproteobacteria</taxon>
        <taxon>Caulobacterales</taxon>
        <taxon>Caulobacteraceae</taxon>
        <taxon>Caulobacter</taxon>
    </lineage>
</organism>
<evidence type="ECO:0000259" key="2">
    <source>
        <dbReference type="Pfam" id="PF06724"/>
    </source>
</evidence>
<gene>
    <name evidence="3" type="ORF">ABOZ73_08375</name>
</gene>
<proteinExistence type="predicted"/>
<dbReference type="EMBL" id="CP158375">
    <property type="protein sequence ID" value="XDO98415.1"/>
    <property type="molecule type" value="Genomic_DNA"/>
</dbReference>
<reference evidence="3" key="1">
    <citation type="submission" date="2024-06" db="EMBL/GenBank/DDBJ databases">
        <title>Caulobacter inopinatus, sp. nov.</title>
        <authorList>
            <person name="Donachie S.P."/>
        </authorList>
    </citation>
    <scope>NUCLEOTIDE SEQUENCE</scope>
    <source>
        <strain evidence="3">73W</strain>
    </source>
</reference>
<feature type="domain" description="DUF1206" evidence="2">
    <location>
        <begin position="34"/>
        <end position="101"/>
    </location>
</feature>
<dbReference type="AlphaFoldDB" id="A0AB39KXP2"/>
<protein>
    <submittedName>
        <fullName evidence="3">DUF1206 domain-containing protein</fullName>
    </submittedName>
</protein>
<sequence length="287" mass="30589">MRSIERSLTLFRHRFIPAQRRLDPITLLEWSARAGYAARGVVYLGLGGVVLLAAADLAPRAQGARDLLAAWAKWPIGLVLIAAVACGLSGFALWRGLQAIFDADRHGKTPKAFAVRLGQAVSGVVYAALAFSAFELLDVFEDFGEADEGESPQALAAQLLSLPHGDLLLLAAGGVLLAVGVGNVLQGLMQDFGKRLSCSERVCRRVVLLGRAGYVARGLATLPAGVFLIRAGWETQSSEVRSWADALQVIEERPMGAWLLGVIALGLLAFGAFGFVEAAFRRIQPNA</sequence>